<organism evidence="1 2">
    <name type="scientific">Labilithrix luteola</name>
    <dbReference type="NCBI Taxonomy" id="1391654"/>
    <lineage>
        <taxon>Bacteria</taxon>
        <taxon>Pseudomonadati</taxon>
        <taxon>Myxococcota</taxon>
        <taxon>Polyangia</taxon>
        <taxon>Polyangiales</taxon>
        <taxon>Labilitrichaceae</taxon>
        <taxon>Labilithrix</taxon>
    </lineage>
</organism>
<evidence type="ECO:0000313" key="2">
    <source>
        <dbReference type="Proteomes" id="UP000064967"/>
    </source>
</evidence>
<sequence>MMLRTALGQGVNATFAPKRLTRRVSKAIGLGANGRLSVDDGELPWL</sequence>
<protein>
    <submittedName>
        <fullName evidence="1">Uncharacterized protein</fullName>
    </submittedName>
</protein>
<evidence type="ECO:0000313" key="1">
    <source>
        <dbReference type="EMBL" id="AKU94586.1"/>
    </source>
</evidence>
<keyword evidence="2" id="KW-1185">Reference proteome</keyword>
<dbReference type="KEGG" id="llu:AKJ09_01250"/>
<accession>A0A0K1PME8</accession>
<name>A0A0K1PME8_9BACT</name>
<reference evidence="1 2" key="1">
    <citation type="submission" date="2015-08" db="EMBL/GenBank/DDBJ databases">
        <authorList>
            <person name="Babu N.S."/>
            <person name="Beckwith C.J."/>
            <person name="Beseler K.G."/>
            <person name="Brison A."/>
            <person name="Carone J.V."/>
            <person name="Caskin T.P."/>
            <person name="Diamond M."/>
            <person name="Durham M.E."/>
            <person name="Foxe J.M."/>
            <person name="Go M."/>
            <person name="Henderson B.A."/>
            <person name="Jones I.B."/>
            <person name="McGettigan J.A."/>
            <person name="Micheletti S.J."/>
            <person name="Nasrallah M.E."/>
            <person name="Ortiz D."/>
            <person name="Piller C.R."/>
            <person name="Privatt S.R."/>
            <person name="Schneider S.L."/>
            <person name="Sharp S."/>
            <person name="Smith T.C."/>
            <person name="Stanton J.D."/>
            <person name="Ullery H.E."/>
            <person name="Wilson R.J."/>
            <person name="Serrano M.G."/>
            <person name="Buck G."/>
            <person name="Lee V."/>
            <person name="Wang Y."/>
            <person name="Carvalho R."/>
            <person name="Voegtly L."/>
            <person name="Shi R."/>
            <person name="Duckworth R."/>
            <person name="Johnson A."/>
            <person name="Loviza R."/>
            <person name="Walstead R."/>
            <person name="Shah Z."/>
            <person name="Kiflezghi M."/>
            <person name="Wade K."/>
            <person name="Ball S.L."/>
            <person name="Bradley K.W."/>
            <person name="Asai D.J."/>
            <person name="Bowman C.A."/>
            <person name="Russell D.A."/>
            <person name="Pope W.H."/>
            <person name="Jacobs-Sera D."/>
            <person name="Hendrix R.W."/>
            <person name="Hatfull G.F."/>
        </authorList>
    </citation>
    <scope>NUCLEOTIDE SEQUENCE [LARGE SCALE GENOMIC DNA]</scope>
    <source>
        <strain evidence="1 2">DSM 27648</strain>
    </source>
</reference>
<dbReference type="AlphaFoldDB" id="A0A0K1PME8"/>
<dbReference type="Proteomes" id="UP000064967">
    <property type="component" value="Chromosome"/>
</dbReference>
<gene>
    <name evidence="1" type="ORF">AKJ09_01250</name>
</gene>
<proteinExistence type="predicted"/>
<dbReference type="STRING" id="1391654.AKJ09_01250"/>
<dbReference type="EMBL" id="CP012333">
    <property type="protein sequence ID" value="AKU94586.1"/>
    <property type="molecule type" value="Genomic_DNA"/>
</dbReference>